<evidence type="ECO:0000313" key="1">
    <source>
        <dbReference type="EMBL" id="JAG55048.1"/>
    </source>
</evidence>
<reference evidence="1" key="1">
    <citation type="submission" date="2014-09" db="EMBL/GenBank/DDBJ databases">
        <authorList>
            <person name="Magalhaes I.L.F."/>
            <person name="Oliveira U."/>
            <person name="Santos F.R."/>
            <person name="Vidigal T.H.D.A."/>
            <person name="Brescovit A.D."/>
            <person name="Santos A.J."/>
        </authorList>
    </citation>
    <scope>NUCLEOTIDE SEQUENCE</scope>
</reference>
<protein>
    <submittedName>
        <fullName evidence="1">Uncharacterized protein</fullName>
    </submittedName>
</protein>
<organism evidence="1">
    <name type="scientific">Lygus hesperus</name>
    <name type="common">Western plant bug</name>
    <dbReference type="NCBI Taxonomy" id="30085"/>
    <lineage>
        <taxon>Eukaryota</taxon>
        <taxon>Metazoa</taxon>
        <taxon>Ecdysozoa</taxon>
        <taxon>Arthropoda</taxon>
        <taxon>Hexapoda</taxon>
        <taxon>Insecta</taxon>
        <taxon>Pterygota</taxon>
        <taxon>Neoptera</taxon>
        <taxon>Paraneoptera</taxon>
        <taxon>Hemiptera</taxon>
        <taxon>Heteroptera</taxon>
        <taxon>Panheteroptera</taxon>
        <taxon>Cimicomorpha</taxon>
        <taxon>Miridae</taxon>
        <taxon>Mirini</taxon>
        <taxon>Lygus</taxon>
    </lineage>
</organism>
<dbReference type="EMBL" id="GBRD01010776">
    <property type="protein sequence ID" value="JAG55048.1"/>
    <property type="molecule type" value="Transcribed_RNA"/>
</dbReference>
<sequence>MMLPLYSDEATELNVKPAVNAWKETGKNFGLAVEVENEDGVLLQASKYFVVMNCSKEAVPARSMPLFLMDAIQNKTAARAAGLHQYPSLEVSTIEFPKSTEGSYGVVKYSYDSVHRLRHNHHRQVSTTPANDSLEQILWDDPTER</sequence>
<name>A0A0K8SPA4_LYGHE</name>
<dbReference type="AlphaFoldDB" id="A0A0K8SPA4"/>
<accession>A0A0K8SPA4</accession>
<proteinExistence type="predicted"/>